<dbReference type="GO" id="GO:0045121">
    <property type="term" value="C:membrane raft"/>
    <property type="evidence" value="ECO:0007669"/>
    <property type="project" value="TreeGrafter"/>
</dbReference>
<evidence type="ECO:0000313" key="2">
    <source>
        <dbReference type="EMBL" id="CAD6199133.1"/>
    </source>
</evidence>
<dbReference type="AlphaFoldDB" id="A0A8S1HWU8"/>
<reference evidence="2" key="1">
    <citation type="submission" date="2020-10" db="EMBL/GenBank/DDBJ databases">
        <authorList>
            <person name="Kikuchi T."/>
        </authorList>
    </citation>
    <scope>NUCLEOTIDE SEQUENCE</scope>
    <source>
        <strain evidence="2">NKZ352</strain>
    </source>
</reference>
<protein>
    <recommendedName>
        <fullName evidence="4">CUB-like domain-containing protein</fullName>
    </recommendedName>
</protein>
<proteinExistence type="predicted"/>
<evidence type="ECO:0008006" key="4">
    <source>
        <dbReference type="Google" id="ProtNLM"/>
    </source>
</evidence>
<name>A0A8S1HWU8_9PELO</name>
<dbReference type="EMBL" id="CAJGYM010000156">
    <property type="protein sequence ID" value="CAD6199133.1"/>
    <property type="molecule type" value="Genomic_DNA"/>
</dbReference>
<feature type="signal peptide" evidence="1">
    <location>
        <begin position="1"/>
        <end position="16"/>
    </location>
</feature>
<dbReference type="InterPro" id="IPR005071">
    <property type="entry name" value="Glycoprotein"/>
</dbReference>
<sequence>MAIFFLLFTLIGLSEGQQFLPFSDFTTSFDVELKNVEIGMKLYVSCISSNTEQLQNYVFTSGKETKTGYELVQSYQDQASGLKAPWVLPAAQVTVSNRDNTAVSNMAGFVYILSAEQSKDPSFYVYDVFGTQTIDRSSDQNSTIVMLPRMTLVDFGFKDYAATLTNFNMRAGSAIQIYRDYPSANLSANLGNKVFANPMDHVDLGTMFFYNVDPLQISYPAFHIVASGGIYFQAHNSFTSSTLPKNATSTTVTGLIMNRIFTANSTIYYQPDHRYNGYTGYKSTLRNVLAPVVVQLNEFGSYVWNENFTSDSSYEGFDTQTLADAMYVWPMNMNSGFYSFQYYQIQTTPKVMTTMHVVTANDGSTTVPTKAMPNSTISAIPTVKPTQTPLPTTPQVIPTTTKLTSFPSIFLASIVVLMATNLS</sequence>
<dbReference type="OrthoDB" id="5869791at2759"/>
<dbReference type="GO" id="GO:0045087">
    <property type="term" value="P:innate immune response"/>
    <property type="evidence" value="ECO:0007669"/>
    <property type="project" value="TreeGrafter"/>
</dbReference>
<keyword evidence="1" id="KW-0732">Signal</keyword>
<organism evidence="2 3">
    <name type="scientific">Caenorhabditis auriculariae</name>
    <dbReference type="NCBI Taxonomy" id="2777116"/>
    <lineage>
        <taxon>Eukaryota</taxon>
        <taxon>Metazoa</taxon>
        <taxon>Ecdysozoa</taxon>
        <taxon>Nematoda</taxon>
        <taxon>Chromadorea</taxon>
        <taxon>Rhabditida</taxon>
        <taxon>Rhabditina</taxon>
        <taxon>Rhabditomorpha</taxon>
        <taxon>Rhabditoidea</taxon>
        <taxon>Rhabditidae</taxon>
        <taxon>Peloderinae</taxon>
        <taxon>Caenorhabditis</taxon>
    </lineage>
</organism>
<evidence type="ECO:0000256" key="1">
    <source>
        <dbReference type="SAM" id="SignalP"/>
    </source>
</evidence>
<accession>A0A8S1HWU8</accession>
<feature type="chain" id="PRO_5035807374" description="CUB-like domain-containing protein" evidence="1">
    <location>
        <begin position="17"/>
        <end position="423"/>
    </location>
</feature>
<comment type="caution">
    <text evidence="2">The sequence shown here is derived from an EMBL/GenBank/DDBJ whole genome shotgun (WGS) entry which is preliminary data.</text>
</comment>
<dbReference type="PANTHER" id="PTHR21733">
    <property type="entry name" value="CUB_2 DOMAIN-CONTAINING PROTEIN-RELATED-RELATED"/>
    <property type="match status" value="1"/>
</dbReference>
<dbReference type="Pfam" id="PF03409">
    <property type="entry name" value="Glycoprotein"/>
    <property type="match status" value="1"/>
</dbReference>
<evidence type="ECO:0000313" key="3">
    <source>
        <dbReference type="Proteomes" id="UP000835052"/>
    </source>
</evidence>
<dbReference type="Proteomes" id="UP000835052">
    <property type="component" value="Unassembled WGS sequence"/>
</dbReference>
<keyword evidence="3" id="KW-1185">Reference proteome</keyword>
<gene>
    <name evidence="2" type="ORF">CAUJ_LOCUS15037</name>
</gene>